<keyword evidence="2 6" id="KW-0547">Nucleotide-binding</keyword>
<dbReference type="PROSITE" id="PS00108">
    <property type="entry name" value="PROTEIN_KINASE_ST"/>
    <property type="match status" value="1"/>
</dbReference>
<keyword evidence="1 7" id="KW-0418">Kinase</keyword>
<protein>
    <recommendedName>
        <fullName evidence="8">Protein kinase domain-containing protein</fullName>
    </recommendedName>
</protein>
<evidence type="ECO:0000313" key="10">
    <source>
        <dbReference type="Proteomes" id="UP000472271"/>
    </source>
</evidence>
<feature type="binding site" evidence="5">
    <location>
        <position position="146"/>
    </location>
    <ligand>
        <name>Mg(2+)</name>
        <dbReference type="ChEBI" id="CHEBI:18420"/>
    </ligand>
</feature>
<proteinExistence type="inferred from homology"/>
<organism evidence="9 10">
    <name type="scientific">Sphaeramia orbicularis</name>
    <name type="common">orbiculate cardinalfish</name>
    <dbReference type="NCBI Taxonomy" id="375764"/>
    <lineage>
        <taxon>Eukaryota</taxon>
        <taxon>Metazoa</taxon>
        <taxon>Chordata</taxon>
        <taxon>Craniata</taxon>
        <taxon>Vertebrata</taxon>
        <taxon>Euteleostomi</taxon>
        <taxon>Actinopterygii</taxon>
        <taxon>Neopterygii</taxon>
        <taxon>Teleostei</taxon>
        <taxon>Neoteleostei</taxon>
        <taxon>Acanthomorphata</taxon>
        <taxon>Gobiaria</taxon>
        <taxon>Kurtiformes</taxon>
        <taxon>Apogonoidei</taxon>
        <taxon>Apogonidae</taxon>
        <taxon>Apogoninae</taxon>
        <taxon>Sphaeramia</taxon>
    </lineage>
</organism>
<dbReference type="GO" id="GO:0046872">
    <property type="term" value="F:metal ion binding"/>
    <property type="evidence" value="ECO:0007669"/>
    <property type="project" value="UniProtKB-KW"/>
</dbReference>
<dbReference type="InterPro" id="IPR011009">
    <property type="entry name" value="Kinase-like_dom_sf"/>
</dbReference>
<dbReference type="PRINTS" id="PR00109">
    <property type="entry name" value="TYRKINASE"/>
</dbReference>
<feature type="binding site" evidence="6">
    <location>
        <position position="43"/>
    </location>
    <ligand>
        <name>ATP</name>
        <dbReference type="ChEBI" id="CHEBI:30616"/>
    </ligand>
</feature>
<sequence>MALINRQILRDDSLEKWEEIGSGGFGCVCKVRHKDWMCDVAVKILKDGTSSLFLSSYFAYLMDLASCEFVLRVHGIYEGSLSRSGSSMQKGIVMDYMRRGSIESLQKDLSGPPPWPLTFRMAREVALGMNFLHSKGLVHQDLKPSNVLLSDDLHVKLADFGLSRVSTSVLNSNIVTTGEVGGSFKYMPPEAFDLSYKPVRSFDIYSYGILLWSICSGKEPYPDAPYSLVKLLISRNPEQRPPCDDLVEMRVEGLAKLVDLMKSCWHHNPKQRPTFKGMSLLLCSLPLH</sequence>
<keyword evidence="1 7" id="KW-0723">Serine/threonine-protein kinase</keyword>
<evidence type="ECO:0000256" key="2">
    <source>
        <dbReference type="ARBA" id="ARBA00022741"/>
    </source>
</evidence>
<dbReference type="Gene3D" id="1.10.510.10">
    <property type="entry name" value="Transferase(Phosphotransferase) domain 1"/>
    <property type="match status" value="1"/>
</dbReference>
<dbReference type="PROSITE" id="PS50011">
    <property type="entry name" value="PROTEIN_KINASE_DOM"/>
    <property type="match status" value="1"/>
</dbReference>
<dbReference type="AlphaFoldDB" id="A0A673AGU0"/>
<dbReference type="Pfam" id="PF07714">
    <property type="entry name" value="PK_Tyr_Ser-Thr"/>
    <property type="match status" value="1"/>
</dbReference>
<evidence type="ECO:0000256" key="1">
    <source>
        <dbReference type="ARBA" id="ARBA00022527"/>
    </source>
</evidence>
<dbReference type="GO" id="GO:0004706">
    <property type="term" value="F:JUN kinase kinase kinase activity"/>
    <property type="evidence" value="ECO:0007669"/>
    <property type="project" value="TreeGrafter"/>
</dbReference>
<keyword evidence="5" id="KW-0460">Magnesium</keyword>
<evidence type="ECO:0000256" key="3">
    <source>
        <dbReference type="ARBA" id="ARBA00022840"/>
    </source>
</evidence>
<reference evidence="9" key="2">
    <citation type="submission" date="2025-08" db="UniProtKB">
        <authorList>
            <consortium name="Ensembl"/>
        </authorList>
    </citation>
    <scope>IDENTIFICATION</scope>
</reference>
<comment type="similarity">
    <text evidence="7">Belongs to the protein kinase superfamily.</text>
</comment>
<keyword evidence="1 7" id="KW-0808">Transferase</keyword>
<feature type="active site" description="Proton acceptor" evidence="4">
    <location>
        <position position="141"/>
    </location>
</feature>
<dbReference type="PANTHER" id="PTHR44329:SF297">
    <property type="entry name" value="RECEPTOR-INTERACTING SERINE_THREONINE-PROTEIN KINASE 3"/>
    <property type="match status" value="1"/>
</dbReference>
<dbReference type="SUPFAM" id="SSF56112">
    <property type="entry name" value="Protein kinase-like (PK-like)"/>
    <property type="match status" value="1"/>
</dbReference>
<reference evidence="9" key="1">
    <citation type="submission" date="2019-06" db="EMBL/GenBank/DDBJ databases">
        <authorList>
            <consortium name="Wellcome Sanger Institute Data Sharing"/>
        </authorList>
    </citation>
    <scope>NUCLEOTIDE SEQUENCE [LARGE SCALE GENOMIC DNA]</scope>
</reference>
<evidence type="ECO:0000256" key="4">
    <source>
        <dbReference type="PIRSR" id="PIRSR000615-1"/>
    </source>
</evidence>
<dbReference type="PANTHER" id="PTHR44329">
    <property type="entry name" value="SERINE/THREONINE-PROTEIN KINASE TNNI3K-RELATED"/>
    <property type="match status" value="1"/>
</dbReference>
<dbReference type="InterPro" id="IPR001245">
    <property type="entry name" value="Ser-Thr/Tyr_kinase_cat_dom"/>
</dbReference>
<evidence type="ECO:0000313" key="9">
    <source>
        <dbReference type="Ensembl" id="ENSSORP00005028541.1"/>
    </source>
</evidence>
<accession>A0A673AGU0</accession>
<dbReference type="GO" id="GO:0005524">
    <property type="term" value="F:ATP binding"/>
    <property type="evidence" value="ECO:0007669"/>
    <property type="project" value="UniProtKB-UniRule"/>
</dbReference>
<dbReference type="InterPro" id="IPR051681">
    <property type="entry name" value="Ser/Thr_Kinases-Pseudokinases"/>
</dbReference>
<dbReference type="Proteomes" id="UP000472271">
    <property type="component" value="Chromosome 6"/>
</dbReference>
<feature type="domain" description="Protein kinase" evidence="8">
    <location>
        <begin position="14"/>
        <end position="288"/>
    </location>
</feature>
<dbReference type="InParanoid" id="A0A673AGU0"/>
<dbReference type="InterPro" id="IPR008271">
    <property type="entry name" value="Ser/Thr_kinase_AS"/>
</dbReference>
<evidence type="ECO:0000256" key="5">
    <source>
        <dbReference type="PIRSR" id="PIRSR000615-3"/>
    </source>
</evidence>
<dbReference type="InterPro" id="IPR017441">
    <property type="entry name" value="Protein_kinase_ATP_BS"/>
</dbReference>
<reference evidence="9" key="3">
    <citation type="submission" date="2025-09" db="UniProtKB">
        <authorList>
            <consortium name="Ensembl"/>
        </authorList>
    </citation>
    <scope>IDENTIFICATION</scope>
</reference>
<name>A0A673AGU0_9TELE</name>
<dbReference type="SMART" id="SM00220">
    <property type="entry name" value="S_TKc"/>
    <property type="match status" value="1"/>
</dbReference>
<keyword evidence="10" id="KW-1185">Reference proteome</keyword>
<evidence type="ECO:0000259" key="8">
    <source>
        <dbReference type="PROSITE" id="PS50011"/>
    </source>
</evidence>
<dbReference type="InterPro" id="IPR000719">
    <property type="entry name" value="Prot_kinase_dom"/>
</dbReference>
<dbReference type="Ensembl" id="ENSSORT00005029354.1">
    <property type="protein sequence ID" value="ENSSORP00005028541.1"/>
    <property type="gene ID" value="ENSSORG00005013662.1"/>
</dbReference>
<keyword evidence="5" id="KW-0479">Metal-binding</keyword>
<keyword evidence="3 6" id="KW-0067">ATP-binding</keyword>
<feature type="binding site" evidence="5">
    <location>
        <position position="159"/>
    </location>
    <ligand>
        <name>Mg(2+)</name>
        <dbReference type="ChEBI" id="CHEBI:18420"/>
    </ligand>
</feature>
<dbReference type="PROSITE" id="PS00107">
    <property type="entry name" value="PROTEIN_KINASE_ATP"/>
    <property type="match status" value="1"/>
</dbReference>
<evidence type="ECO:0000256" key="7">
    <source>
        <dbReference type="RuleBase" id="RU000304"/>
    </source>
</evidence>
<evidence type="ECO:0000256" key="6">
    <source>
        <dbReference type="PROSITE-ProRule" id="PRU10141"/>
    </source>
</evidence>